<reference evidence="2 3" key="1">
    <citation type="journal article" date="2015" name="PLoS ONE">
        <title>Rice-Infecting Pseudomonas Genomes Are Highly Accessorized and Harbor Multiple Putative Virulence Mechanisms to Cause Sheath Brown Rot.</title>
        <authorList>
            <person name="Quibod I.L."/>
            <person name="Grande G."/>
            <person name="Oreiro E.G."/>
            <person name="Borja F.N."/>
            <person name="Dossa G.S."/>
            <person name="Mauleon R."/>
            <person name="Cruz C.V."/>
            <person name="Oliva R."/>
        </authorList>
    </citation>
    <scope>NUCLEOTIDE SEQUENCE [LARGE SCALE GENOMIC DNA]</scope>
    <source>
        <strain evidence="2 3">IRRI 6609</strain>
    </source>
</reference>
<feature type="region of interest" description="Disordered" evidence="1">
    <location>
        <begin position="100"/>
        <end position="121"/>
    </location>
</feature>
<accession>A0A0M9GGV3</accession>
<evidence type="ECO:0000313" key="2">
    <source>
        <dbReference type="EMBL" id="KPA90604.1"/>
    </source>
</evidence>
<dbReference type="STRING" id="50340.PF66_02665"/>
<comment type="caution">
    <text evidence="2">The sequence shown here is derived from an EMBL/GenBank/DDBJ whole genome shotgun (WGS) entry which is preliminary data.</text>
</comment>
<organism evidence="2 3">
    <name type="scientific">Pseudomonas asplenii</name>
    <dbReference type="NCBI Taxonomy" id="53407"/>
    <lineage>
        <taxon>Bacteria</taxon>
        <taxon>Pseudomonadati</taxon>
        <taxon>Pseudomonadota</taxon>
        <taxon>Gammaproteobacteria</taxon>
        <taxon>Pseudomonadales</taxon>
        <taxon>Pseudomonadaceae</taxon>
        <taxon>Pseudomonas</taxon>
    </lineage>
</organism>
<evidence type="ECO:0008006" key="4">
    <source>
        <dbReference type="Google" id="ProtNLM"/>
    </source>
</evidence>
<proteinExistence type="predicted"/>
<dbReference type="Proteomes" id="UP000037931">
    <property type="component" value="Unassembled WGS sequence"/>
</dbReference>
<name>A0A0M9GGV3_9PSED</name>
<dbReference type="AlphaFoldDB" id="A0A0M9GGV3"/>
<evidence type="ECO:0000256" key="1">
    <source>
        <dbReference type="SAM" id="MobiDB-lite"/>
    </source>
</evidence>
<gene>
    <name evidence="2" type="ORF">PF66_02665</name>
</gene>
<feature type="compositionally biased region" description="Polar residues" evidence="1">
    <location>
        <begin position="111"/>
        <end position="121"/>
    </location>
</feature>
<dbReference type="OrthoDB" id="6555722at2"/>
<sequence>MDDQSNKQWDGLTISGELRIGVYYAGSLHKRFTLRMPVTGDLIAAQELHPNGPLQLVTVEVYRRQLLALGDIPPEHLTTDLLRSSLAEFDLGVIADADEELEKKLMPPSADSPTGGESSTD</sequence>
<dbReference type="PATRIC" id="fig|50340.43.peg.6053"/>
<dbReference type="EMBL" id="JSYZ01000009">
    <property type="protein sequence ID" value="KPA90604.1"/>
    <property type="molecule type" value="Genomic_DNA"/>
</dbReference>
<protein>
    <recommendedName>
        <fullName evidence="4">Mu-like prophage FluMu protein gp41</fullName>
    </recommendedName>
</protein>
<evidence type="ECO:0000313" key="3">
    <source>
        <dbReference type="Proteomes" id="UP000037931"/>
    </source>
</evidence>
<keyword evidence="3" id="KW-1185">Reference proteome</keyword>
<dbReference type="RefSeq" id="WP_054062914.1">
    <property type="nucleotide sequence ID" value="NZ_JSYZ01000009.1"/>
</dbReference>